<name>A0ABR2F233_9ROSI</name>
<accession>A0ABR2F233</accession>
<sequence length="78" mass="8513">MHDVPHMSQSTPNEDNYGSQEPVEVMDEFVSDSGHVNSGRDFSPAFSHIAPISASDPDPDPLNNDHFSTSDHGSTHIH</sequence>
<evidence type="ECO:0000256" key="1">
    <source>
        <dbReference type="SAM" id="MobiDB-lite"/>
    </source>
</evidence>
<proteinExistence type="predicted"/>
<evidence type="ECO:0000313" key="3">
    <source>
        <dbReference type="Proteomes" id="UP001472677"/>
    </source>
</evidence>
<evidence type="ECO:0000313" key="2">
    <source>
        <dbReference type="EMBL" id="KAK8569015.1"/>
    </source>
</evidence>
<gene>
    <name evidence="2" type="ORF">V6N12_007548</name>
</gene>
<protein>
    <submittedName>
        <fullName evidence="2">Uncharacterized protein</fullName>
    </submittedName>
</protein>
<comment type="caution">
    <text evidence="2">The sequence shown here is derived from an EMBL/GenBank/DDBJ whole genome shotgun (WGS) entry which is preliminary data.</text>
</comment>
<reference evidence="2 3" key="1">
    <citation type="journal article" date="2024" name="G3 (Bethesda)">
        <title>Genome assembly of Hibiscus sabdariffa L. provides insights into metabolisms of medicinal natural products.</title>
        <authorList>
            <person name="Kim T."/>
        </authorList>
    </citation>
    <scope>NUCLEOTIDE SEQUENCE [LARGE SCALE GENOMIC DNA]</scope>
    <source>
        <strain evidence="2">TK-2024</strain>
        <tissue evidence="2">Old leaves</tissue>
    </source>
</reference>
<feature type="compositionally biased region" description="Polar residues" evidence="1">
    <location>
        <begin position="7"/>
        <end position="19"/>
    </location>
</feature>
<organism evidence="2 3">
    <name type="scientific">Hibiscus sabdariffa</name>
    <name type="common">roselle</name>
    <dbReference type="NCBI Taxonomy" id="183260"/>
    <lineage>
        <taxon>Eukaryota</taxon>
        <taxon>Viridiplantae</taxon>
        <taxon>Streptophyta</taxon>
        <taxon>Embryophyta</taxon>
        <taxon>Tracheophyta</taxon>
        <taxon>Spermatophyta</taxon>
        <taxon>Magnoliopsida</taxon>
        <taxon>eudicotyledons</taxon>
        <taxon>Gunneridae</taxon>
        <taxon>Pentapetalae</taxon>
        <taxon>rosids</taxon>
        <taxon>malvids</taxon>
        <taxon>Malvales</taxon>
        <taxon>Malvaceae</taxon>
        <taxon>Malvoideae</taxon>
        <taxon>Hibiscus</taxon>
    </lineage>
</organism>
<dbReference type="Proteomes" id="UP001472677">
    <property type="component" value="Unassembled WGS sequence"/>
</dbReference>
<keyword evidence="3" id="KW-1185">Reference proteome</keyword>
<dbReference type="EMBL" id="JBBPBM010000009">
    <property type="protein sequence ID" value="KAK8569015.1"/>
    <property type="molecule type" value="Genomic_DNA"/>
</dbReference>
<feature type="region of interest" description="Disordered" evidence="1">
    <location>
        <begin position="1"/>
        <end position="78"/>
    </location>
</feature>